<dbReference type="PANTHER" id="PTHR10981:SF0">
    <property type="entry name" value="BATTENIN"/>
    <property type="match status" value="1"/>
</dbReference>
<reference evidence="8 9" key="1">
    <citation type="submission" date="2024-10" db="EMBL/GenBank/DDBJ databases">
        <title>Updated reference genomes for cyclostephanoid diatoms.</title>
        <authorList>
            <person name="Roberts W.R."/>
            <person name="Alverson A.J."/>
        </authorList>
    </citation>
    <scope>NUCLEOTIDE SEQUENCE [LARGE SCALE GENOMIC DNA]</scope>
    <source>
        <strain evidence="8 9">AJA276-08</strain>
    </source>
</reference>
<keyword evidence="5 7" id="KW-1133">Transmembrane helix</keyword>
<dbReference type="SUPFAM" id="SSF103473">
    <property type="entry name" value="MFS general substrate transporter"/>
    <property type="match status" value="1"/>
</dbReference>
<comment type="similarity">
    <text evidence="2">Belongs to the battenin family.</text>
</comment>
<comment type="caution">
    <text evidence="8">The sequence shown here is derived from an EMBL/GenBank/DDBJ whole genome shotgun (WGS) entry which is preliminary data.</text>
</comment>
<feature type="transmembrane region" description="Helical" evidence="7">
    <location>
        <begin position="321"/>
        <end position="345"/>
    </location>
</feature>
<evidence type="ECO:0000256" key="2">
    <source>
        <dbReference type="ARBA" id="ARBA00007467"/>
    </source>
</evidence>
<dbReference type="GO" id="GO:0005773">
    <property type="term" value="C:vacuole"/>
    <property type="evidence" value="ECO:0007669"/>
    <property type="project" value="UniProtKB-ARBA"/>
</dbReference>
<evidence type="ECO:0000313" key="9">
    <source>
        <dbReference type="Proteomes" id="UP001530315"/>
    </source>
</evidence>
<keyword evidence="3" id="KW-0813">Transport</keyword>
<dbReference type="PRINTS" id="PR01315">
    <property type="entry name" value="BATTENIN"/>
</dbReference>
<feature type="transmembrane region" description="Helical" evidence="7">
    <location>
        <begin position="106"/>
        <end position="126"/>
    </location>
</feature>
<dbReference type="EMBL" id="JALLAZ020001729">
    <property type="protein sequence ID" value="KAL3766492.1"/>
    <property type="molecule type" value="Genomic_DNA"/>
</dbReference>
<keyword evidence="9" id="KW-1185">Reference proteome</keyword>
<evidence type="ECO:0000256" key="1">
    <source>
        <dbReference type="ARBA" id="ARBA00004127"/>
    </source>
</evidence>
<keyword evidence="6 7" id="KW-0472">Membrane</keyword>
<feature type="transmembrane region" description="Helical" evidence="7">
    <location>
        <begin position="520"/>
        <end position="538"/>
    </location>
</feature>
<evidence type="ECO:0000256" key="5">
    <source>
        <dbReference type="ARBA" id="ARBA00022989"/>
    </source>
</evidence>
<evidence type="ECO:0000256" key="7">
    <source>
        <dbReference type="SAM" id="Phobius"/>
    </source>
</evidence>
<feature type="transmembrane region" description="Helical" evidence="7">
    <location>
        <begin position="49"/>
        <end position="70"/>
    </location>
</feature>
<name>A0ABD3MW59_9STRA</name>
<evidence type="ECO:0000256" key="3">
    <source>
        <dbReference type="ARBA" id="ARBA00022448"/>
    </source>
</evidence>
<feature type="transmembrane region" description="Helical" evidence="7">
    <location>
        <begin position="559"/>
        <end position="582"/>
    </location>
</feature>
<keyword evidence="4 7" id="KW-0812">Transmembrane</keyword>
<dbReference type="GO" id="GO:0012505">
    <property type="term" value="C:endomembrane system"/>
    <property type="evidence" value="ECO:0007669"/>
    <property type="project" value="UniProtKB-SubCell"/>
</dbReference>
<feature type="transmembrane region" description="Helical" evidence="7">
    <location>
        <begin position="146"/>
        <end position="166"/>
    </location>
</feature>
<evidence type="ECO:0000313" key="8">
    <source>
        <dbReference type="EMBL" id="KAL3766492.1"/>
    </source>
</evidence>
<dbReference type="InterPro" id="IPR036259">
    <property type="entry name" value="MFS_trans_sf"/>
</dbReference>
<feature type="transmembrane region" description="Helical" evidence="7">
    <location>
        <begin position="425"/>
        <end position="444"/>
    </location>
</feature>
<organism evidence="8 9">
    <name type="scientific">Stephanodiscus triporus</name>
    <dbReference type="NCBI Taxonomy" id="2934178"/>
    <lineage>
        <taxon>Eukaryota</taxon>
        <taxon>Sar</taxon>
        <taxon>Stramenopiles</taxon>
        <taxon>Ochrophyta</taxon>
        <taxon>Bacillariophyta</taxon>
        <taxon>Coscinodiscophyceae</taxon>
        <taxon>Thalassiosirophycidae</taxon>
        <taxon>Stephanodiscales</taxon>
        <taxon>Stephanodiscaceae</taxon>
        <taxon>Stephanodiscus</taxon>
    </lineage>
</organism>
<feature type="transmembrane region" description="Helical" evidence="7">
    <location>
        <begin position="490"/>
        <end position="514"/>
    </location>
</feature>
<evidence type="ECO:0000256" key="6">
    <source>
        <dbReference type="ARBA" id="ARBA00023136"/>
    </source>
</evidence>
<sequence length="603" mass="66344">MTRLSLILRHHSSRFGAASPINPYFLQCQRVLTGCCLASNAASKAVRSFWFLGVITNASWFLMLAVATNISAGGVALVFVANMLPGLILSISAPFWFDLVSYKTRILMASVAMGFACLFVGCGGTFRDGMTDIGEGVQDPNDVDGQSLGISLQLFGVSLMSLASCLGEVSWIRSKVTSEGEHNFRGGERFVVDEISTPYYSFFFHSQSLFRLFLKASLLALAGKFDSMILPAIACRNSYQIICAVQSADDATNVSQDKDSDKFTHEHHQLEYEIDETESGVNLATPMKQGITQRACNTAYASGTGLGGVVGYGFKSLLSDYFGWSLSATVWSAIAFALAYSLIYLNGLHGLEQGMQQQQSEVLVSECVTLASEYGISDENNQIHNRSRSHALEMTNTDIVHPDAGQQLRSDLSLSSRKITAFERIQLVLSLWPYTIPLFTVYAAEYTIQAGVWSAIGFPVTSATARAQFYQYSNWTYQAGVFISRSSGNMWTATIPILWLMPFLQVVNLYFFWLNSLHHFWYNYMLMLPCFLAGLLGGSVYVQGFSRINLDMPMELKEFAVASAVIAMNLGILVADILSLFVQSCIFNKNGIKGAVVDCPVNM</sequence>
<evidence type="ECO:0000256" key="4">
    <source>
        <dbReference type="ARBA" id="ARBA00022692"/>
    </source>
</evidence>
<dbReference type="Pfam" id="PF02487">
    <property type="entry name" value="CLN3"/>
    <property type="match status" value="2"/>
</dbReference>
<dbReference type="Proteomes" id="UP001530315">
    <property type="component" value="Unassembled WGS sequence"/>
</dbReference>
<gene>
    <name evidence="8" type="ORF">ACHAW5_001161</name>
</gene>
<feature type="transmembrane region" description="Helical" evidence="7">
    <location>
        <begin position="297"/>
        <end position="315"/>
    </location>
</feature>
<feature type="transmembrane region" description="Helical" evidence="7">
    <location>
        <begin position="76"/>
        <end position="97"/>
    </location>
</feature>
<protein>
    <submittedName>
        <fullName evidence="8">Uncharacterized protein</fullName>
    </submittedName>
</protein>
<dbReference type="PANTHER" id="PTHR10981">
    <property type="entry name" value="BATTENIN"/>
    <property type="match status" value="1"/>
</dbReference>
<dbReference type="AlphaFoldDB" id="A0ABD3MW59"/>
<dbReference type="InterPro" id="IPR003492">
    <property type="entry name" value="Battenin_disease_Cln3"/>
</dbReference>
<comment type="subcellular location">
    <subcellularLocation>
        <location evidence="1">Endomembrane system</location>
        <topology evidence="1">Multi-pass membrane protein</topology>
    </subcellularLocation>
</comment>
<accession>A0ABD3MW59</accession>
<proteinExistence type="inferred from homology"/>